<dbReference type="AlphaFoldDB" id="A0A5D3BRG2"/>
<dbReference type="InterPro" id="IPR041577">
    <property type="entry name" value="RT_RNaseH_2"/>
</dbReference>
<dbReference type="EMBL" id="SSTD01015655">
    <property type="protein sequence ID" value="TYK02321.1"/>
    <property type="molecule type" value="Genomic_DNA"/>
</dbReference>
<feature type="domain" description="Reverse transcriptase/retrotransposon-derived protein RNase H-like" evidence="1">
    <location>
        <begin position="171"/>
        <end position="235"/>
    </location>
</feature>
<name>A0A5D3BRG2_CUCMM</name>
<keyword evidence="3" id="KW-0548">Nucleotidyltransferase</keyword>
<accession>A0A5D3BRG2</accession>
<dbReference type="InterPro" id="IPR043128">
    <property type="entry name" value="Rev_trsase/Diguanyl_cyclase"/>
</dbReference>
<dbReference type="InterPro" id="IPR043502">
    <property type="entry name" value="DNA/RNA_pol_sf"/>
</dbReference>
<dbReference type="Gene3D" id="3.30.70.270">
    <property type="match status" value="1"/>
</dbReference>
<keyword evidence="3" id="KW-0808">Transferase</keyword>
<dbReference type="Proteomes" id="UP000321393">
    <property type="component" value="Unassembled WGS sequence"/>
</dbReference>
<dbReference type="PANTHER" id="PTHR33064">
    <property type="entry name" value="POL PROTEIN"/>
    <property type="match status" value="1"/>
</dbReference>
<gene>
    <name evidence="3" type="ORF">E5676_scaffold155G00080</name>
    <name evidence="2" type="ORF">E6C27_scaffold57G00150</name>
</gene>
<protein>
    <submittedName>
        <fullName evidence="3">Reverse transcriptase</fullName>
    </submittedName>
</protein>
<dbReference type="STRING" id="1194695.A0A5D3BRG2"/>
<evidence type="ECO:0000313" key="2">
    <source>
        <dbReference type="EMBL" id="KAA0034979.1"/>
    </source>
</evidence>
<keyword evidence="3" id="KW-0695">RNA-directed DNA polymerase</keyword>
<evidence type="ECO:0000259" key="1">
    <source>
        <dbReference type="Pfam" id="PF17919"/>
    </source>
</evidence>
<reference evidence="4 5" key="1">
    <citation type="submission" date="2019-08" db="EMBL/GenBank/DDBJ databases">
        <title>Draft genome sequences of two oriental melons (Cucumis melo L. var makuwa).</title>
        <authorList>
            <person name="Kwon S.-Y."/>
        </authorList>
    </citation>
    <scope>NUCLEOTIDE SEQUENCE [LARGE SCALE GENOMIC DNA]</scope>
    <source>
        <strain evidence="5">cv. Chang Bougi</strain>
        <strain evidence="4">cv. SW 3</strain>
        <tissue evidence="3">Leaf</tissue>
    </source>
</reference>
<organism evidence="3 5">
    <name type="scientific">Cucumis melo var. makuwa</name>
    <name type="common">Oriental melon</name>
    <dbReference type="NCBI Taxonomy" id="1194695"/>
    <lineage>
        <taxon>Eukaryota</taxon>
        <taxon>Viridiplantae</taxon>
        <taxon>Streptophyta</taxon>
        <taxon>Embryophyta</taxon>
        <taxon>Tracheophyta</taxon>
        <taxon>Spermatophyta</taxon>
        <taxon>Magnoliopsida</taxon>
        <taxon>eudicotyledons</taxon>
        <taxon>Gunneridae</taxon>
        <taxon>Pentapetalae</taxon>
        <taxon>rosids</taxon>
        <taxon>fabids</taxon>
        <taxon>Cucurbitales</taxon>
        <taxon>Cucurbitaceae</taxon>
        <taxon>Benincaseae</taxon>
        <taxon>Cucumis</taxon>
    </lineage>
</organism>
<comment type="caution">
    <text evidence="3">The sequence shown here is derived from an EMBL/GenBank/DDBJ whole genome shotgun (WGS) entry which is preliminary data.</text>
</comment>
<proteinExistence type="predicted"/>
<dbReference type="InterPro" id="IPR051320">
    <property type="entry name" value="Viral_Replic_Matur_Polypro"/>
</dbReference>
<sequence length="321" mass="36896">MLEKDKVFCFVEGLKLWARTKLYEQKVQDLASALAAAERLFDYGGDQSASVEVENRGHKQDESCELQSFANCRVEIQKVLNDYVNIMPLKLSKTLPPRRRIDHKIKFVIGTKPPAKNAYRMAPPELAELRNYSSLEEHKVHLRSLKDSQEGFSRRIAPLTKLLKKGTIWRWPVECQTTFDDLKVTMIKGPILGLVNVLKSFVVKIDALDFALGGILTQEGHSITYESPPMHSSKVDASMHGIIREFIQKDPSVQAVVALAKVDKARQFWVEEDLLLTKENRLYVSRAGDLRKKLLYECHDMLWTCYPGWQMTYFLLKKGYF</sequence>
<evidence type="ECO:0000313" key="4">
    <source>
        <dbReference type="Proteomes" id="UP000321393"/>
    </source>
</evidence>
<dbReference type="PANTHER" id="PTHR33064:SF40">
    <property type="entry name" value="REVERSE TRANSCRIPTASE_RETROTRANSPOSON-DERIVED PROTEIN RNASE H-LIKE DOMAIN-CONTAINING PROTEIN"/>
    <property type="match status" value="1"/>
</dbReference>
<evidence type="ECO:0000313" key="3">
    <source>
        <dbReference type="EMBL" id="TYK02321.1"/>
    </source>
</evidence>
<evidence type="ECO:0000313" key="5">
    <source>
        <dbReference type="Proteomes" id="UP000321947"/>
    </source>
</evidence>
<dbReference type="GO" id="GO:0003964">
    <property type="term" value="F:RNA-directed DNA polymerase activity"/>
    <property type="evidence" value="ECO:0007669"/>
    <property type="project" value="UniProtKB-KW"/>
</dbReference>
<dbReference type="Proteomes" id="UP000321947">
    <property type="component" value="Unassembled WGS sequence"/>
</dbReference>
<dbReference type="SUPFAM" id="SSF56672">
    <property type="entry name" value="DNA/RNA polymerases"/>
    <property type="match status" value="1"/>
</dbReference>
<dbReference type="Pfam" id="PF17919">
    <property type="entry name" value="RT_RNaseH_2"/>
    <property type="match status" value="1"/>
</dbReference>
<dbReference type="EMBL" id="SSTE01020204">
    <property type="protein sequence ID" value="KAA0034979.1"/>
    <property type="molecule type" value="Genomic_DNA"/>
</dbReference>
<dbReference type="OrthoDB" id="1939491at2759"/>